<sequence>MSGVAYTGDAACGAVYICEVLLPLKDPQQHVLSPERTSPSCHTPTGSSNGESVTAVDVDYVSYKQESYQFNGSYLLQLPRPPLTVTADNARVTPPAVSKLSSNTPPLQAMKTRTPDKSLPVEEEPEDDVATPNKVDSYTHGNDSHEEDNDSLIDGDHDFPIGGSGDHDGET</sequence>
<feature type="compositionally biased region" description="Basic and acidic residues" evidence="1">
    <location>
        <begin position="154"/>
        <end position="171"/>
    </location>
</feature>
<dbReference type="GeneID" id="64662806"/>
<organism evidence="2 3">
    <name type="scientific">Suillus fuscotomentosus</name>
    <dbReference type="NCBI Taxonomy" id="1912939"/>
    <lineage>
        <taxon>Eukaryota</taxon>
        <taxon>Fungi</taxon>
        <taxon>Dikarya</taxon>
        <taxon>Basidiomycota</taxon>
        <taxon>Agaricomycotina</taxon>
        <taxon>Agaricomycetes</taxon>
        <taxon>Agaricomycetidae</taxon>
        <taxon>Boletales</taxon>
        <taxon>Suillineae</taxon>
        <taxon>Suillaceae</taxon>
        <taxon>Suillus</taxon>
    </lineage>
</organism>
<feature type="region of interest" description="Disordered" evidence="1">
    <location>
        <begin position="85"/>
        <end position="171"/>
    </location>
</feature>
<protein>
    <submittedName>
        <fullName evidence="2">Uncharacterized protein</fullName>
    </submittedName>
</protein>
<keyword evidence="3" id="KW-1185">Reference proteome</keyword>
<evidence type="ECO:0000313" key="3">
    <source>
        <dbReference type="Proteomes" id="UP001195769"/>
    </source>
</evidence>
<name>A0AAD4DRE3_9AGAM</name>
<dbReference type="RefSeq" id="XP_041218146.1">
    <property type="nucleotide sequence ID" value="XM_041368508.1"/>
</dbReference>
<feature type="region of interest" description="Disordered" evidence="1">
    <location>
        <begin position="30"/>
        <end position="52"/>
    </location>
</feature>
<evidence type="ECO:0000256" key="1">
    <source>
        <dbReference type="SAM" id="MobiDB-lite"/>
    </source>
</evidence>
<proteinExistence type="predicted"/>
<reference evidence="2" key="1">
    <citation type="journal article" date="2020" name="New Phytol.">
        <title>Comparative genomics reveals dynamic genome evolution in host specialist ectomycorrhizal fungi.</title>
        <authorList>
            <person name="Lofgren L.A."/>
            <person name="Nguyen N.H."/>
            <person name="Vilgalys R."/>
            <person name="Ruytinx J."/>
            <person name="Liao H.L."/>
            <person name="Branco S."/>
            <person name="Kuo A."/>
            <person name="LaButti K."/>
            <person name="Lipzen A."/>
            <person name="Andreopoulos W."/>
            <person name="Pangilinan J."/>
            <person name="Riley R."/>
            <person name="Hundley H."/>
            <person name="Na H."/>
            <person name="Barry K."/>
            <person name="Grigoriev I.V."/>
            <person name="Stajich J.E."/>
            <person name="Kennedy P.G."/>
        </authorList>
    </citation>
    <scope>NUCLEOTIDE SEQUENCE</scope>
    <source>
        <strain evidence="2">FC203</strain>
    </source>
</reference>
<dbReference type="Proteomes" id="UP001195769">
    <property type="component" value="Unassembled WGS sequence"/>
</dbReference>
<comment type="caution">
    <text evidence="2">The sequence shown here is derived from an EMBL/GenBank/DDBJ whole genome shotgun (WGS) entry which is preliminary data.</text>
</comment>
<dbReference type="AlphaFoldDB" id="A0AAD4DRE3"/>
<gene>
    <name evidence="2" type="ORF">F5891DRAFT_1197587</name>
</gene>
<dbReference type="EMBL" id="JABBWK010000126">
    <property type="protein sequence ID" value="KAG1891670.1"/>
    <property type="molecule type" value="Genomic_DNA"/>
</dbReference>
<feature type="compositionally biased region" description="Polar residues" evidence="1">
    <location>
        <begin position="35"/>
        <end position="52"/>
    </location>
</feature>
<evidence type="ECO:0000313" key="2">
    <source>
        <dbReference type="EMBL" id="KAG1891670.1"/>
    </source>
</evidence>
<accession>A0AAD4DRE3</accession>